<feature type="region of interest" description="Disordered" evidence="1">
    <location>
        <begin position="262"/>
        <end position="314"/>
    </location>
</feature>
<organism evidence="2 3">
    <name type="scientific">Ectocarpus siliculosus</name>
    <name type="common">Brown alga</name>
    <name type="synonym">Conferva siliculosa</name>
    <dbReference type="NCBI Taxonomy" id="2880"/>
    <lineage>
        <taxon>Eukaryota</taxon>
        <taxon>Sar</taxon>
        <taxon>Stramenopiles</taxon>
        <taxon>Ochrophyta</taxon>
        <taxon>PX clade</taxon>
        <taxon>Phaeophyceae</taxon>
        <taxon>Ectocarpales</taxon>
        <taxon>Ectocarpaceae</taxon>
        <taxon>Ectocarpus</taxon>
    </lineage>
</organism>
<evidence type="ECO:0000313" key="3">
    <source>
        <dbReference type="Proteomes" id="UP000002630"/>
    </source>
</evidence>
<keyword evidence="3" id="KW-1185">Reference proteome</keyword>
<gene>
    <name evidence="2" type="ORF">Esi_0070_0141</name>
</gene>
<accession>D8LSB3</accession>
<proteinExistence type="predicted"/>
<dbReference type="Proteomes" id="UP000002630">
    <property type="component" value="Linkage Group LG26"/>
</dbReference>
<sequence>MEVYREFGLHRMTPSSLVPENTCGNEVFDYHRLYNASLKDIPRPSSWHAGPPGHQLVADMLFMHYAEVFLKAVGRLEDVAPGVTARQLRDSGGEIIPGDAAVSSSERETRESIRDLTSLRETLGLVVEAVDDNDNVYMGGGRGDILPPPAWCAGWRFCLGAGSYRCANTYFPQAAGKGARLVGMVSAKSPAILNLDHKEMIAEPTSGHWAMTLNEESERLLDYLKTFPPEGFHHPIDLKLVLVGDAASGAIEFEFETIGVPAGTEGWLSEEEEEEEEEGKDDRAEELVDGNEDQEAAKEEKVDEKQEEAGSHRAMQDQLQQMNSMSQDSRVVICKPDFITRVDFTDSTQVTFRVDGVVAIAEELEQGFMTQGSCVILETDVGVGRHTVSVEPLHSGAPYVAVSHLLYPA</sequence>
<evidence type="ECO:0000313" key="2">
    <source>
        <dbReference type="EMBL" id="CBN75170.1"/>
    </source>
</evidence>
<evidence type="ECO:0000256" key="1">
    <source>
        <dbReference type="SAM" id="MobiDB-lite"/>
    </source>
</evidence>
<feature type="compositionally biased region" description="Basic and acidic residues" evidence="1">
    <location>
        <begin position="295"/>
        <end position="314"/>
    </location>
</feature>
<dbReference type="EMBL" id="FN648927">
    <property type="protein sequence ID" value="CBN75170.1"/>
    <property type="molecule type" value="Genomic_DNA"/>
</dbReference>
<dbReference type="EMBL" id="FN649751">
    <property type="protein sequence ID" value="CBN75170.1"/>
    <property type="molecule type" value="Genomic_DNA"/>
</dbReference>
<feature type="compositionally biased region" description="Acidic residues" evidence="1">
    <location>
        <begin position="268"/>
        <end position="279"/>
    </location>
</feature>
<dbReference type="AlphaFoldDB" id="D8LSB3"/>
<protein>
    <submittedName>
        <fullName evidence="2">Uncharacterized protein</fullName>
    </submittedName>
</protein>
<dbReference type="InParanoid" id="D8LSB3"/>
<name>D8LSB3_ECTSI</name>
<reference evidence="2 3" key="1">
    <citation type="journal article" date="2010" name="Nature">
        <title>The Ectocarpus genome and the independent evolution of multicellularity in brown algae.</title>
        <authorList>
            <person name="Cock J.M."/>
            <person name="Sterck L."/>
            <person name="Rouze P."/>
            <person name="Scornet D."/>
            <person name="Allen A.E."/>
            <person name="Amoutzias G."/>
            <person name="Anthouard V."/>
            <person name="Artiguenave F."/>
            <person name="Aury J.M."/>
            <person name="Badger J.H."/>
            <person name="Beszteri B."/>
            <person name="Billiau K."/>
            <person name="Bonnet E."/>
            <person name="Bothwell J.H."/>
            <person name="Bowler C."/>
            <person name="Boyen C."/>
            <person name="Brownlee C."/>
            <person name="Carrano C.J."/>
            <person name="Charrier B."/>
            <person name="Cho G.Y."/>
            <person name="Coelho S.M."/>
            <person name="Collen J."/>
            <person name="Corre E."/>
            <person name="Da Silva C."/>
            <person name="Delage L."/>
            <person name="Delaroque N."/>
            <person name="Dittami S.M."/>
            <person name="Doulbeau S."/>
            <person name="Elias M."/>
            <person name="Farnham G."/>
            <person name="Gachon C.M."/>
            <person name="Gschloessl B."/>
            <person name="Heesch S."/>
            <person name="Jabbari K."/>
            <person name="Jubin C."/>
            <person name="Kawai H."/>
            <person name="Kimura K."/>
            <person name="Kloareg B."/>
            <person name="Kupper F.C."/>
            <person name="Lang D."/>
            <person name="Le Bail A."/>
            <person name="Leblanc C."/>
            <person name="Lerouge P."/>
            <person name="Lohr M."/>
            <person name="Lopez P.J."/>
            <person name="Martens C."/>
            <person name="Maumus F."/>
            <person name="Michel G."/>
            <person name="Miranda-Saavedra D."/>
            <person name="Morales J."/>
            <person name="Moreau H."/>
            <person name="Motomura T."/>
            <person name="Nagasato C."/>
            <person name="Napoli C.A."/>
            <person name="Nelson D.R."/>
            <person name="Nyvall-Collen P."/>
            <person name="Peters A.F."/>
            <person name="Pommier C."/>
            <person name="Potin P."/>
            <person name="Poulain J."/>
            <person name="Quesneville H."/>
            <person name="Read B."/>
            <person name="Rensing S.A."/>
            <person name="Ritter A."/>
            <person name="Rousvoal S."/>
            <person name="Samanta M."/>
            <person name="Samson G."/>
            <person name="Schroeder D.C."/>
            <person name="Segurens B."/>
            <person name="Strittmatter M."/>
            <person name="Tonon T."/>
            <person name="Tregear J.W."/>
            <person name="Valentin K."/>
            <person name="von Dassow P."/>
            <person name="Yamagishi T."/>
            <person name="Van de Peer Y."/>
            <person name="Wincker P."/>
        </authorList>
    </citation>
    <scope>NUCLEOTIDE SEQUENCE [LARGE SCALE GENOMIC DNA]</scope>
    <source>
        <strain evidence="3">Ec32 / CCAP1310/4</strain>
    </source>
</reference>
<dbReference type="OrthoDB" id="10301660at2759"/>